<organism evidence="2 3">
    <name type="scientific">Favolaschia claudopus</name>
    <dbReference type="NCBI Taxonomy" id="2862362"/>
    <lineage>
        <taxon>Eukaryota</taxon>
        <taxon>Fungi</taxon>
        <taxon>Dikarya</taxon>
        <taxon>Basidiomycota</taxon>
        <taxon>Agaricomycotina</taxon>
        <taxon>Agaricomycetes</taxon>
        <taxon>Agaricomycetidae</taxon>
        <taxon>Agaricales</taxon>
        <taxon>Marasmiineae</taxon>
        <taxon>Mycenaceae</taxon>
        <taxon>Favolaschia</taxon>
    </lineage>
</organism>
<accession>A0AAW0CYL5</accession>
<dbReference type="EMBL" id="JAWWNJ010000011">
    <property type="protein sequence ID" value="KAK7045056.1"/>
    <property type="molecule type" value="Genomic_DNA"/>
</dbReference>
<sequence length="202" mass="22263">MLGTSTRLISALIREELQDLLIIFSIMAMEAVFIQIPSARVHARNYIAPFVDSITSILAARFVLDSLKRSSGSTSSMTNSQASFRSIKFPLEQLDPPADSDDRPGDCEKGDDSSVIAIQRNALLNSARLPPPLWPPEDTFDFDNPRNDNDTFPADWLALGAPGAAHLRNTILRYKPVISMGSDTKSSPFDDSWVPPKFQAEP</sequence>
<reference evidence="2 3" key="1">
    <citation type="journal article" date="2024" name="J Genomics">
        <title>Draft genome sequencing and assembly of Favolaschia claudopus CIRM-BRFM 2984 isolated from oak limbs.</title>
        <authorList>
            <person name="Navarro D."/>
            <person name="Drula E."/>
            <person name="Chaduli D."/>
            <person name="Cazenave R."/>
            <person name="Ahrendt S."/>
            <person name="Wang J."/>
            <person name="Lipzen A."/>
            <person name="Daum C."/>
            <person name="Barry K."/>
            <person name="Grigoriev I.V."/>
            <person name="Favel A."/>
            <person name="Rosso M.N."/>
            <person name="Martin F."/>
        </authorList>
    </citation>
    <scope>NUCLEOTIDE SEQUENCE [LARGE SCALE GENOMIC DNA]</scope>
    <source>
        <strain evidence="2 3">CIRM-BRFM 2984</strain>
    </source>
</reference>
<dbReference type="Proteomes" id="UP001362999">
    <property type="component" value="Unassembled WGS sequence"/>
</dbReference>
<gene>
    <name evidence="2" type="ORF">R3P38DRAFT_186388</name>
</gene>
<evidence type="ECO:0000256" key="1">
    <source>
        <dbReference type="SAM" id="MobiDB-lite"/>
    </source>
</evidence>
<keyword evidence="3" id="KW-1185">Reference proteome</keyword>
<dbReference type="AlphaFoldDB" id="A0AAW0CYL5"/>
<evidence type="ECO:0000313" key="3">
    <source>
        <dbReference type="Proteomes" id="UP001362999"/>
    </source>
</evidence>
<feature type="region of interest" description="Disordered" evidence="1">
    <location>
        <begin position="182"/>
        <end position="202"/>
    </location>
</feature>
<protein>
    <submittedName>
        <fullName evidence="2">Uncharacterized protein</fullName>
    </submittedName>
</protein>
<name>A0AAW0CYL5_9AGAR</name>
<proteinExistence type="predicted"/>
<comment type="caution">
    <text evidence="2">The sequence shown here is derived from an EMBL/GenBank/DDBJ whole genome shotgun (WGS) entry which is preliminary data.</text>
</comment>
<evidence type="ECO:0000313" key="2">
    <source>
        <dbReference type="EMBL" id="KAK7045056.1"/>
    </source>
</evidence>